<comment type="caution">
    <text evidence="1">The sequence shown here is derived from an EMBL/GenBank/DDBJ whole genome shotgun (WGS) entry which is preliminary data.</text>
</comment>
<evidence type="ECO:0000313" key="1">
    <source>
        <dbReference type="EMBL" id="GFE78207.1"/>
    </source>
</evidence>
<name>A0A829Y4V7_9GAMM</name>
<dbReference type="Proteomes" id="UP000445000">
    <property type="component" value="Unassembled WGS sequence"/>
</dbReference>
<organism evidence="1 2">
    <name type="scientific">Steroidobacter agaridevorans</name>
    <dbReference type="NCBI Taxonomy" id="2695856"/>
    <lineage>
        <taxon>Bacteria</taxon>
        <taxon>Pseudomonadati</taxon>
        <taxon>Pseudomonadota</taxon>
        <taxon>Gammaproteobacteria</taxon>
        <taxon>Steroidobacterales</taxon>
        <taxon>Steroidobacteraceae</taxon>
        <taxon>Steroidobacter</taxon>
    </lineage>
</organism>
<accession>A0A829Y4V7</accession>
<gene>
    <name evidence="1" type="ORF">GCM10011487_02070</name>
</gene>
<dbReference type="EMBL" id="BLJN01000001">
    <property type="protein sequence ID" value="GFE78207.1"/>
    <property type="molecule type" value="Genomic_DNA"/>
</dbReference>
<dbReference type="InterPro" id="IPR008993">
    <property type="entry name" value="TIMP-like_OB-fold"/>
</dbReference>
<keyword evidence="2" id="KW-1185">Reference proteome</keyword>
<dbReference type="Gene3D" id="2.40.50.120">
    <property type="match status" value="1"/>
</dbReference>
<dbReference type="AlphaFoldDB" id="A0A829Y4V7"/>
<proteinExistence type="predicted"/>
<reference evidence="2" key="1">
    <citation type="submission" date="2020-01" db="EMBL/GenBank/DDBJ databases">
        <title>'Steroidobacter agaridevorans' sp. nov., agar-degrading bacteria isolated from rhizosphere soils.</title>
        <authorList>
            <person name="Ikenaga M."/>
            <person name="Kataoka M."/>
            <person name="Murouchi A."/>
            <person name="Katsuragi S."/>
            <person name="Sakai M."/>
        </authorList>
    </citation>
    <scope>NUCLEOTIDE SEQUENCE [LARGE SCALE GENOMIC DNA]</scope>
    <source>
        <strain evidence="2">YU21-B</strain>
    </source>
</reference>
<evidence type="ECO:0000313" key="2">
    <source>
        <dbReference type="Proteomes" id="UP000445000"/>
    </source>
</evidence>
<sequence length="136" mass="14334">MPLPASACDCEPQSGPLAARVASAVAKSDAVFSAQVIEVEELAGFERIQIGRLKVLKSWKGPHAVGSGTMTATQIQDDVCGIEVAVNQTLLVYVSGDAPYRLSTCSRTQSLSSATEETRILDRLAADSAKRPSKAN</sequence>
<protein>
    <submittedName>
        <fullName evidence="1">Uncharacterized protein</fullName>
    </submittedName>
</protein>
<dbReference type="SUPFAM" id="SSF50242">
    <property type="entry name" value="TIMP-like"/>
    <property type="match status" value="1"/>
</dbReference>